<reference evidence="11" key="1">
    <citation type="submission" date="2022-12" db="EMBL/GenBank/DDBJ databases">
        <title>Chromosome-level genome assembly of the bean flower thrips Megalurothrips usitatus.</title>
        <authorList>
            <person name="Ma L."/>
            <person name="Liu Q."/>
            <person name="Li H."/>
            <person name="Cai W."/>
        </authorList>
    </citation>
    <scope>NUCLEOTIDE SEQUENCE</scope>
    <source>
        <strain evidence="11">Cailab_2022a</strain>
    </source>
</reference>
<dbReference type="GO" id="GO:0016477">
    <property type="term" value="P:cell migration"/>
    <property type="evidence" value="ECO:0007669"/>
    <property type="project" value="TreeGrafter"/>
</dbReference>
<dbReference type="EMBL" id="JAPTSV010000005">
    <property type="protein sequence ID" value="KAJ1527824.1"/>
    <property type="molecule type" value="Genomic_DNA"/>
</dbReference>
<feature type="coiled-coil region" evidence="8">
    <location>
        <begin position="68"/>
        <end position="232"/>
    </location>
</feature>
<evidence type="ECO:0000256" key="4">
    <source>
        <dbReference type="ARBA" id="ARBA00022490"/>
    </source>
</evidence>
<dbReference type="GO" id="GO:0007020">
    <property type="term" value="P:microtubule nucleation"/>
    <property type="evidence" value="ECO:0007669"/>
    <property type="project" value="TreeGrafter"/>
</dbReference>
<evidence type="ECO:0000256" key="9">
    <source>
        <dbReference type="SAM" id="MobiDB-lite"/>
    </source>
</evidence>
<dbReference type="InterPro" id="IPR027267">
    <property type="entry name" value="AH/BAR_dom_sf"/>
</dbReference>
<dbReference type="InterPro" id="IPR006964">
    <property type="entry name" value="NUDE_dom"/>
</dbReference>
<dbReference type="GO" id="GO:0007100">
    <property type="term" value="P:mitotic centrosome separation"/>
    <property type="evidence" value="ECO:0007669"/>
    <property type="project" value="TreeGrafter"/>
</dbReference>
<accession>A0AAV7XNP6</accession>
<dbReference type="GO" id="GO:0005874">
    <property type="term" value="C:microtubule"/>
    <property type="evidence" value="ECO:0007669"/>
    <property type="project" value="UniProtKB-KW"/>
</dbReference>
<dbReference type="AlphaFoldDB" id="A0AAV7XNP6"/>
<dbReference type="InterPro" id="IPR033494">
    <property type="entry name" value="NUDE"/>
</dbReference>
<dbReference type="GO" id="GO:0005871">
    <property type="term" value="C:kinesin complex"/>
    <property type="evidence" value="ECO:0007669"/>
    <property type="project" value="TreeGrafter"/>
</dbReference>
<dbReference type="GO" id="GO:0005819">
    <property type="term" value="C:spindle"/>
    <property type="evidence" value="ECO:0007669"/>
    <property type="project" value="UniProtKB-SubCell"/>
</dbReference>
<dbReference type="Gene3D" id="6.10.250.1080">
    <property type="match status" value="1"/>
</dbReference>
<evidence type="ECO:0000256" key="7">
    <source>
        <dbReference type="ARBA" id="ARBA00023212"/>
    </source>
</evidence>
<feature type="region of interest" description="Disordered" evidence="9">
    <location>
        <begin position="325"/>
        <end position="353"/>
    </location>
</feature>
<proteinExistence type="inferred from homology"/>
<dbReference type="GO" id="GO:0047496">
    <property type="term" value="P:vesicle transport along microtubule"/>
    <property type="evidence" value="ECO:0007669"/>
    <property type="project" value="TreeGrafter"/>
</dbReference>
<dbReference type="Pfam" id="PF04880">
    <property type="entry name" value="NUDE_C"/>
    <property type="match status" value="1"/>
</dbReference>
<dbReference type="Proteomes" id="UP001075354">
    <property type="component" value="Chromosome 5"/>
</dbReference>
<dbReference type="PANTHER" id="PTHR10921:SF1">
    <property type="entry name" value="NUCLEAR DISTRIBUTION PROTEIN NUDE HOMOLOG"/>
    <property type="match status" value="1"/>
</dbReference>
<dbReference type="GO" id="GO:0000132">
    <property type="term" value="P:establishment of mitotic spindle orientation"/>
    <property type="evidence" value="ECO:0007669"/>
    <property type="project" value="TreeGrafter"/>
</dbReference>
<protein>
    <recommendedName>
        <fullName evidence="10">NUDE domain-containing protein</fullName>
    </recommendedName>
</protein>
<keyword evidence="6 8" id="KW-0175">Coiled coil</keyword>
<evidence type="ECO:0000256" key="2">
    <source>
        <dbReference type="ARBA" id="ARBA00004300"/>
    </source>
</evidence>
<evidence type="ECO:0000256" key="3">
    <source>
        <dbReference type="ARBA" id="ARBA00007429"/>
    </source>
</evidence>
<name>A0AAV7XNP6_9NEOP</name>
<sequence length="379" mass="43582">MKNTHMVPQESTCLTAQAPAQRTNDSRVFGVFIPFHLADTSPSWNSFPLVVFWKSSEMSQSRSSDDPELYWKNRAEELERELEDFREQSQDLEKELEASLEQSEKIARDYRVRCNKLQLENDTLKDKLEQVTKESASQINNLQEELTQCRSREEKYVKYIRELEQKNDDMERTQRAMYVSLGEFETKMNSAIERNALLESELDEKESLQAMVQRLKDEARDMKQEIVIHKRQEKNDNEKCVELRRSSPVDSNKLVTAEMETQTITSPSPIKTLGPNNNALPPPTRISAMNIVGDLLRKVGLEKWLCPGCSRVKCCCAAAGNVEPERPFPHPDTLPRPTRPRFSPPTSPKFQPRPFFQQLRNSLSLSAFSGAESCLPQNP</sequence>
<evidence type="ECO:0000313" key="12">
    <source>
        <dbReference type="Proteomes" id="UP001075354"/>
    </source>
</evidence>
<evidence type="ECO:0000256" key="5">
    <source>
        <dbReference type="ARBA" id="ARBA00022701"/>
    </source>
</evidence>
<dbReference type="GO" id="GO:0005813">
    <property type="term" value="C:centrosome"/>
    <property type="evidence" value="ECO:0007669"/>
    <property type="project" value="UniProtKB-SubCell"/>
</dbReference>
<feature type="domain" description="NUDE" evidence="10">
    <location>
        <begin position="180"/>
        <end position="287"/>
    </location>
</feature>
<comment type="caution">
    <text evidence="11">The sequence shown here is derived from an EMBL/GenBank/DDBJ whole genome shotgun (WGS) entry which is preliminary data.</text>
</comment>
<evidence type="ECO:0000256" key="6">
    <source>
        <dbReference type="ARBA" id="ARBA00023054"/>
    </source>
</evidence>
<keyword evidence="12" id="KW-1185">Reference proteome</keyword>
<dbReference type="SUPFAM" id="SSF103657">
    <property type="entry name" value="BAR/IMD domain-like"/>
    <property type="match status" value="1"/>
</dbReference>
<dbReference type="GO" id="GO:0000776">
    <property type="term" value="C:kinetochore"/>
    <property type="evidence" value="ECO:0007669"/>
    <property type="project" value="TreeGrafter"/>
</dbReference>
<keyword evidence="4" id="KW-0963">Cytoplasm</keyword>
<comment type="subcellular location">
    <subcellularLocation>
        <location evidence="2">Cytoplasm</location>
        <location evidence="2">Cytoskeleton</location>
        <location evidence="2">Microtubule organizing center</location>
        <location evidence="2">Centrosome</location>
    </subcellularLocation>
    <subcellularLocation>
        <location evidence="1">Cytoplasm</location>
        <location evidence="1">Cytoskeleton</location>
        <location evidence="1">Spindle</location>
    </subcellularLocation>
</comment>
<evidence type="ECO:0000259" key="10">
    <source>
        <dbReference type="Pfam" id="PF04880"/>
    </source>
</evidence>
<dbReference type="PANTHER" id="PTHR10921">
    <property type="entry name" value="NUCLEAR DISTRIBUTION PROTEIN NUDE HOMOLOG 1"/>
    <property type="match status" value="1"/>
</dbReference>
<dbReference type="GO" id="GO:0051642">
    <property type="term" value="P:centrosome localization"/>
    <property type="evidence" value="ECO:0007669"/>
    <property type="project" value="TreeGrafter"/>
</dbReference>
<evidence type="ECO:0000256" key="8">
    <source>
        <dbReference type="SAM" id="Coils"/>
    </source>
</evidence>
<keyword evidence="5" id="KW-0493">Microtubule</keyword>
<keyword evidence="7" id="KW-0206">Cytoskeleton</keyword>
<comment type="similarity">
    <text evidence="3">Belongs to the nudE family.</text>
</comment>
<gene>
    <name evidence="11" type="ORF">ONE63_007768</name>
</gene>
<organism evidence="11 12">
    <name type="scientific">Megalurothrips usitatus</name>
    <name type="common">bean blossom thrips</name>
    <dbReference type="NCBI Taxonomy" id="439358"/>
    <lineage>
        <taxon>Eukaryota</taxon>
        <taxon>Metazoa</taxon>
        <taxon>Ecdysozoa</taxon>
        <taxon>Arthropoda</taxon>
        <taxon>Hexapoda</taxon>
        <taxon>Insecta</taxon>
        <taxon>Pterygota</taxon>
        <taxon>Neoptera</taxon>
        <taxon>Paraneoptera</taxon>
        <taxon>Thysanoptera</taxon>
        <taxon>Terebrantia</taxon>
        <taxon>Thripoidea</taxon>
        <taxon>Thripidae</taxon>
        <taxon>Megalurothrips</taxon>
    </lineage>
</organism>
<dbReference type="GO" id="GO:0008017">
    <property type="term" value="F:microtubule binding"/>
    <property type="evidence" value="ECO:0007669"/>
    <property type="project" value="InterPro"/>
</dbReference>
<evidence type="ECO:0000313" key="11">
    <source>
        <dbReference type="EMBL" id="KAJ1527824.1"/>
    </source>
</evidence>
<dbReference type="GO" id="GO:0007059">
    <property type="term" value="P:chromosome segregation"/>
    <property type="evidence" value="ECO:0007669"/>
    <property type="project" value="TreeGrafter"/>
</dbReference>
<evidence type="ECO:0000256" key="1">
    <source>
        <dbReference type="ARBA" id="ARBA00004186"/>
    </source>
</evidence>